<accession>A0A0F9I9Y6</accession>
<sequence>IGDTSEWCDEEDQQTSLGNTGLDSSPIEEETEPPIPVTPDTLVKLEKTIVDTGYTSKEATAIISDWKWPKISAWSGLTEDQAIFLIEYLEKNPKPEPRDLPF</sequence>
<gene>
    <name evidence="2" type="ORF">LCGC14_1606640</name>
</gene>
<feature type="compositionally biased region" description="Acidic residues" evidence="1">
    <location>
        <begin position="1"/>
        <end position="13"/>
    </location>
</feature>
<feature type="region of interest" description="Disordered" evidence="1">
    <location>
        <begin position="1"/>
        <end position="40"/>
    </location>
</feature>
<reference evidence="2" key="1">
    <citation type="journal article" date="2015" name="Nature">
        <title>Complex archaea that bridge the gap between prokaryotes and eukaryotes.</title>
        <authorList>
            <person name="Spang A."/>
            <person name="Saw J.H."/>
            <person name="Jorgensen S.L."/>
            <person name="Zaremba-Niedzwiedzka K."/>
            <person name="Martijn J."/>
            <person name="Lind A.E."/>
            <person name="van Eijk R."/>
            <person name="Schleper C."/>
            <person name="Guy L."/>
            <person name="Ettema T.J."/>
        </authorList>
    </citation>
    <scope>NUCLEOTIDE SEQUENCE</scope>
</reference>
<evidence type="ECO:0000313" key="2">
    <source>
        <dbReference type="EMBL" id="KKM24292.1"/>
    </source>
</evidence>
<proteinExistence type="predicted"/>
<dbReference type="EMBL" id="LAZR01012953">
    <property type="protein sequence ID" value="KKM24292.1"/>
    <property type="molecule type" value="Genomic_DNA"/>
</dbReference>
<dbReference type="AlphaFoldDB" id="A0A0F9I9Y6"/>
<feature type="non-terminal residue" evidence="2">
    <location>
        <position position="1"/>
    </location>
</feature>
<evidence type="ECO:0000256" key="1">
    <source>
        <dbReference type="SAM" id="MobiDB-lite"/>
    </source>
</evidence>
<feature type="compositionally biased region" description="Polar residues" evidence="1">
    <location>
        <begin position="14"/>
        <end position="23"/>
    </location>
</feature>
<organism evidence="2">
    <name type="scientific">marine sediment metagenome</name>
    <dbReference type="NCBI Taxonomy" id="412755"/>
    <lineage>
        <taxon>unclassified sequences</taxon>
        <taxon>metagenomes</taxon>
        <taxon>ecological metagenomes</taxon>
    </lineage>
</organism>
<name>A0A0F9I9Y6_9ZZZZ</name>
<protein>
    <submittedName>
        <fullName evidence="2">Uncharacterized protein</fullName>
    </submittedName>
</protein>
<comment type="caution">
    <text evidence="2">The sequence shown here is derived from an EMBL/GenBank/DDBJ whole genome shotgun (WGS) entry which is preliminary data.</text>
</comment>